<keyword evidence="7" id="KW-1185">Reference proteome</keyword>
<evidence type="ECO:0000256" key="5">
    <source>
        <dbReference type="SAM" id="SignalP"/>
    </source>
</evidence>
<evidence type="ECO:0000313" key="7">
    <source>
        <dbReference type="Proteomes" id="UP000658131"/>
    </source>
</evidence>
<dbReference type="Pfam" id="PF13416">
    <property type="entry name" value="SBP_bac_8"/>
    <property type="match status" value="1"/>
</dbReference>
<dbReference type="CDD" id="cd13590">
    <property type="entry name" value="PBP2_PotD_PotF_like"/>
    <property type="match status" value="1"/>
</dbReference>
<dbReference type="Gene3D" id="3.40.190.10">
    <property type="entry name" value="Periplasmic binding protein-like II"/>
    <property type="match status" value="2"/>
</dbReference>
<dbReference type="RefSeq" id="WP_262400306.1">
    <property type="nucleotide sequence ID" value="NZ_JACRTB010000015.1"/>
</dbReference>
<dbReference type="PROSITE" id="PS51257">
    <property type="entry name" value="PROKAR_LIPOPROTEIN"/>
    <property type="match status" value="1"/>
</dbReference>
<feature type="signal peptide" evidence="5">
    <location>
        <begin position="1"/>
        <end position="20"/>
    </location>
</feature>
<dbReference type="SUPFAM" id="SSF53850">
    <property type="entry name" value="Periplasmic binding protein-like II"/>
    <property type="match status" value="1"/>
</dbReference>
<dbReference type="EMBL" id="JACRTB010000015">
    <property type="protein sequence ID" value="MBC8576803.1"/>
    <property type="molecule type" value="Genomic_DNA"/>
</dbReference>
<comment type="caution">
    <text evidence="6">The sequence shown here is derived from an EMBL/GenBank/DDBJ whole genome shotgun (WGS) entry which is preliminary data.</text>
</comment>
<protein>
    <submittedName>
        <fullName evidence="6">Spermidine/putrescine ABC transporter substrate-binding protein</fullName>
    </submittedName>
</protein>
<proteinExistence type="predicted"/>
<evidence type="ECO:0000256" key="3">
    <source>
        <dbReference type="ARBA" id="ARBA00022729"/>
    </source>
</evidence>
<sequence>MKKLTILLLAVLLLVGTLSACGSSSGAPASSAASAASAASGSESPAQEPEKIGGTLNLLVMAGYEEDQIIKPFEEMYGVKVNAKIYPTSDQMFAMLQNAKEGEWDIVTPDTPWVDKLVQADLIDELNPADYPEIENFYDRWKDFDQVKVDGKLYAMVSRWGYYGIVYNSNYITEEEASSTNIMFDPKVKGKVVLFDWYLPNMGILSRYTGNEQPYDLTAEQLAGVEARLTELKPQVGIIAATNADTIQALANESAWISFGGEWLQVLLKEEGRPIEVLVPDEGGVSWTESVSIVKSSQNKEAAKAFIQYLSTPEVQAKLAWSNAFHSTVPNKKALDYLTDEQAKLLRMDDEAKMEEMLANIATRKVPENEADWQAIWDKFKG</sequence>
<dbReference type="PRINTS" id="PR00909">
    <property type="entry name" value="SPERMDNBNDNG"/>
</dbReference>
<reference evidence="6 7" key="1">
    <citation type="submission" date="2020-08" db="EMBL/GenBank/DDBJ databases">
        <title>Genome public.</title>
        <authorList>
            <person name="Liu C."/>
            <person name="Sun Q."/>
        </authorList>
    </citation>
    <scope>NUCLEOTIDE SEQUENCE [LARGE SCALE GENOMIC DNA]</scope>
    <source>
        <strain evidence="6 7">BX1</strain>
    </source>
</reference>
<dbReference type="Proteomes" id="UP000658131">
    <property type="component" value="Unassembled WGS sequence"/>
</dbReference>
<comment type="subcellular location">
    <subcellularLocation>
        <location evidence="1">Periplasm</location>
    </subcellularLocation>
</comment>
<name>A0ABR7NK82_9FIRM</name>
<evidence type="ECO:0000256" key="1">
    <source>
        <dbReference type="ARBA" id="ARBA00004418"/>
    </source>
</evidence>
<accession>A0ABR7NK82</accession>
<dbReference type="PANTHER" id="PTHR30222">
    <property type="entry name" value="SPERMIDINE/PUTRESCINE-BINDING PERIPLASMIC PROTEIN"/>
    <property type="match status" value="1"/>
</dbReference>
<keyword evidence="3 5" id="KW-0732">Signal</keyword>
<keyword evidence="2" id="KW-0813">Transport</keyword>
<evidence type="ECO:0000256" key="2">
    <source>
        <dbReference type="ARBA" id="ARBA00022448"/>
    </source>
</evidence>
<evidence type="ECO:0000313" key="6">
    <source>
        <dbReference type="EMBL" id="MBC8576803.1"/>
    </source>
</evidence>
<organism evidence="6 7">
    <name type="scientific">Yanshouia hominis</name>
    <dbReference type="NCBI Taxonomy" id="2763673"/>
    <lineage>
        <taxon>Bacteria</taxon>
        <taxon>Bacillati</taxon>
        <taxon>Bacillota</taxon>
        <taxon>Clostridia</taxon>
        <taxon>Eubacteriales</taxon>
        <taxon>Oscillospiraceae</taxon>
        <taxon>Yanshouia</taxon>
    </lineage>
</organism>
<gene>
    <name evidence="6" type="ORF">H8717_10370</name>
</gene>
<dbReference type="PANTHER" id="PTHR30222:SF17">
    <property type="entry name" value="SPERMIDINE_PUTRESCINE-BINDING PERIPLASMIC PROTEIN"/>
    <property type="match status" value="1"/>
</dbReference>
<feature type="chain" id="PRO_5046814695" evidence="5">
    <location>
        <begin position="21"/>
        <end position="382"/>
    </location>
</feature>
<keyword evidence="4" id="KW-0574">Periplasm</keyword>
<dbReference type="InterPro" id="IPR001188">
    <property type="entry name" value="Sperm_putr-bd"/>
</dbReference>
<dbReference type="InterPro" id="IPR006059">
    <property type="entry name" value="SBP"/>
</dbReference>
<evidence type="ECO:0000256" key="4">
    <source>
        <dbReference type="ARBA" id="ARBA00022764"/>
    </source>
</evidence>